<organism evidence="5 6">
    <name type="scientific">Ranitomeya imitator</name>
    <name type="common">mimic poison frog</name>
    <dbReference type="NCBI Taxonomy" id="111125"/>
    <lineage>
        <taxon>Eukaryota</taxon>
        <taxon>Metazoa</taxon>
        <taxon>Chordata</taxon>
        <taxon>Craniata</taxon>
        <taxon>Vertebrata</taxon>
        <taxon>Euteleostomi</taxon>
        <taxon>Amphibia</taxon>
        <taxon>Batrachia</taxon>
        <taxon>Anura</taxon>
        <taxon>Neobatrachia</taxon>
        <taxon>Hyloidea</taxon>
        <taxon>Dendrobatidae</taxon>
        <taxon>Dendrobatinae</taxon>
        <taxon>Ranitomeya</taxon>
    </lineage>
</organism>
<evidence type="ECO:0000313" key="5">
    <source>
        <dbReference type="EMBL" id="CAJ0940722.1"/>
    </source>
</evidence>
<comment type="caution">
    <text evidence="3">Lacks conserved residue(s) required for the propagation of feature annotation.</text>
</comment>
<evidence type="ECO:0000256" key="2">
    <source>
        <dbReference type="ARBA" id="ARBA00023292"/>
    </source>
</evidence>
<protein>
    <recommendedName>
        <fullName evidence="4">Laminin EGF-like domain-containing protein</fullName>
    </recommendedName>
</protein>
<comment type="caution">
    <text evidence="5">The sequence shown here is derived from an EMBL/GenBank/DDBJ whole genome shotgun (WGS) entry which is preliminary data.</text>
</comment>
<dbReference type="Pfam" id="PF00053">
    <property type="entry name" value="EGF_laminin"/>
    <property type="match status" value="3"/>
</dbReference>
<keyword evidence="6" id="KW-1185">Reference proteome</keyword>
<feature type="domain" description="Laminin EGF-like" evidence="4">
    <location>
        <begin position="33"/>
        <end position="86"/>
    </location>
</feature>
<dbReference type="PANTHER" id="PTHR10574:SF444">
    <property type="entry name" value="BASEMENT MEMBRANE-SPECIFIC HEPARAN SULFATE PROTEOGLYCAN CORE PROTEIN"/>
    <property type="match status" value="1"/>
</dbReference>
<dbReference type="PANTHER" id="PTHR10574">
    <property type="entry name" value="NETRIN/LAMININ-RELATED"/>
    <property type="match status" value="1"/>
</dbReference>
<proteinExistence type="predicted"/>
<keyword evidence="2 3" id="KW-0424">Laminin EGF-like domain</keyword>
<gene>
    <name evidence="5" type="ORF">RIMI_LOCUS8881877</name>
</gene>
<dbReference type="PROSITE" id="PS50027">
    <property type="entry name" value="EGF_LAM_2"/>
    <property type="match status" value="3"/>
</dbReference>
<sequence length="186" mass="20497">EEYSLLWLLDFYLRCAPGYYGNPLLRGGTCKKCDCSGNSDPNLIFEDCNEVTGQCNSCLHNTTGFHCERCAPGYYGDARVAKNCKECKCSACGTELCNDIAGRCHCKPGVTGITCDHCQIGYYGFDSCLGCQKCECSVASLDNNCDPITQQCRCRPGIGGLKCDRCKSGYWNYGHLVVRVRLLKIL</sequence>
<dbReference type="Proteomes" id="UP001176940">
    <property type="component" value="Unassembled WGS sequence"/>
</dbReference>
<feature type="disulfide bond" evidence="3">
    <location>
        <begin position="70"/>
        <end position="84"/>
    </location>
</feature>
<dbReference type="SUPFAM" id="SSF57196">
    <property type="entry name" value="EGF/Laminin"/>
    <property type="match status" value="3"/>
</dbReference>
<feature type="non-terminal residue" evidence="5">
    <location>
        <position position="1"/>
    </location>
</feature>
<feature type="disulfide bond" evidence="3">
    <location>
        <begin position="106"/>
        <end position="115"/>
    </location>
</feature>
<feature type="domain" description="Laminin EGF-like" evidence="4">
    <location>
        <begin position="134"/>
        <end position="176"/>
    </location>
</feature>
<feature type="disulfide bond" evidence="3">
    <location>
        <begin position="58"/>
        <end position="67"/>
    </location>
</feature>
<dbReference type="PROSITE" id="PS01248">
    <property type="entry name" value="EGF_LAM_1"/>
    <property type="match status" value="2"/>
</dbReference>
<evidence type="ECO:0000259" key="4">
    <source>
        <dbReference type="PROSITE" id="PS50027"/>
    </source>
</evidence>
<evidence type="ECO:0000313" key="6">
    <source>
        <dbReference type="Proteomes" id="UP001176940"/>
    </source>
</evidence>
<dbReference type="CDD" id="cd00055">
    <property type="entry name" value="EGF_Lam"/>
    <property type="match status" value="3"/>
</dbReference>
<dbReference type="SMART" id="SM00180">
    <property type="entry name" value="EGF_Lam"/>
    <property type="match status" value="3"/>
</dbReference>
<dbReference type="InterPro" id="IPR002049">
    <property type="entry name" value="LE_dom"/>
</dbReference>
<name>A0ABN9LHT4_9NEOB</name>
<dbReference type="Gene3D" id="2.10.25.10">
    <property type="entry name" value="Laminin"/>
    <property type="match status" value="3"/>
</dbReference>
<evidence type="ECO:0000256" key="1">
    <source>
        <dbReference type="ARBA" id="ARBA00023157"/>
    </source>
</evidence>
<accession>A0ABN9LHT4</accession>
<dbReference type="InterPro" id="IPR050440">
    <property type="entry name" value="Laminin/Netrin_ECM"/>
</dbReference>
<dbReference type="PRINTS" id="PR00011">
    <property type="entry name" value="EGFLAMININ"/>
</dbReference>
<dbReference type="EMBL" id="CAUEEQ010017964">
    <property type="protein sequence ID" value="CAJ0940722.1"/>
    <property type="molecule type" value="Genomic_DNA"/>
</dbReference>
<feature type="domain" description="Laminin EGF-like" evidence="4">
    <location>
        <begin position="87"/>
        <end position="133"/>
    </location>
</feature>
<dbReference type="InterPro" id="IPR000742">
    <property type="entry name" value="EGF"/>
</dbReference>
<reference evidence="5" key="1">
    <citation type="submission" date="2023-07" db="EMBL/GenBank/DDBJ databases">
        <authorList>
            <person name="Stuckert A."/>
        </authorList>
    </citation>
    <scope>NUCLEOTIDE SEQUENCE</scope>
</reference>
<keyword evidence="1 3" id="KW-1015">Disulfide bond</keyword>
<feature type="disulfide bond" evidence="3">
    <location>
        <begin position="154"/>
        <end position="163"/>
    </location>
</feature>
<dbReference type="SMART" id="SM00181">
    <property type="entry name" value="EGF"/>
    <property type="match status" value="2"/>
</dbReference>
<evidence type="ECO:0000256" key="3">
    <source>
        <dbReference type="PROSITE-ProRule" id="PRU00460"/>
    </source>
</evidence>